<dbReference type="InterPro" id="IPR017900">
    <property type="entry name" value="4Fe4S_Fe_S_CS"/>
</dbReference>
<dbReference type="Pfam" id="PF17179">
    <property type="entry name" value="Fer4_22"/>
    <property type="match status" value="1"/>
</dbReference>
<dbReference type="RefSeq" id="WP_044161930.1">
    <property type="nucleotide sequence ID" value="NZ_JACIER010000004.1"/>
</dbReference>
<evidence type="ECO:0000256" key="1">
    <source>
        <dbReference type="ARBA" id="ARBA00022723"/>
    </source>
</evidence>
<organism evidence="5 6">
    <name type="scientific">Bacteroides reticulotermitis</name>
    <dbReference type="NCBI Taxonomy" id="1133319"/>
    <lineage>
        <taxon>Bacteria</taxon>
        <taxon>Pseudomonadati</taxon>
        <taxon>Bacteroidota</taxon>
        <taxon>Bacteroidia</taxon>
        <taxon>Bacteroidales</taxon>
        <taxon>Bacteroidaceae</taxon>
        <taxon>Bacteroides</taxon>
    </lineage>
</organism>
<gene>
    <name evidence="5" type="ORF">GGR06_001356</name>
</gene>
<evidence type="ECO:0000259" key="4">
    <source>
        <dbReference type="PROSITE" id="PS51379"/>
    </source>
</evidence>
<feature type="domain" description="4Fe-4S ferredoxin-type" evidence="4">
    <location>
        <begin position="301"/>
        <end position="330"/>
    </location>
</feature>
<dbReference type="AlphaFoldDB" id="A0A840D1W3"/>
<evidence type="ECO:0000256" key="3">
    <source>
        <dbReference type="ARBA" id="ARBA00023014"/>
    </source>
</evidence>
<accession>A0A840D1W3</accession>
<dbReference type="SUPFAM" id="SSF46548">
    <property type="entry name" value="alpha-helical ferredoxin"/>
    <property type="match status" value="1"/>
</dbReference>
<keyword evidence="1" id="KW-0479">Metal-binding</keyword>
<proteinExistence type="predicted"/>
<sequence length="337" mass="37596">MENLHISKESLEQWLHQMVESGKRVFAPVESGGKVDFKRVAVGDKVATDYVQTVQSAKRFAFPKAEVLFSYRKEGKETNLQEPDLGAIPEAILWKIRPCDVAGFSPLTGIFNWDYEDKFYNARRKKLTLISFSCIHSDQSCFCTSVNGGPGNTQGSDVQVTELPDGSALVEVLTEKGEALAKQYLADASPATDVEKEKYLATVPVRFTPEAIREKLENAFDSPIWKEQSERCLGCGACAFVCPTCACFDMQENAKGTSGQRVRCWDSCGFSLFTLHTSGHNPRSTQSTRWRQRILHKFSYMPDRIKETGCTGCGRCSRACPVDMNIYEHLTSIANHG</sequence>
<keyword evidence="6" id="KW-1185">Reference proteome</keyword>
<evidence type="ECO:0000313" key="5">
    <source>
        <dbReference type="EMBL" id="MBB4043574.1"/>
    </source>
</evidence>
<dbReference type="Gene3D" id="3.30.70.20">
    <property type="match status" value="1"/>
</dbReference>
<keyword evidence="2" id="KW-0408">Iron</keyword>
<dbReference type="PANTHER" id="PTHR40447">
    <property type="entry name" value="ANAEROBIC SULFITE REDUCTASE SUBUNIT A"/>
    <property type="match status" value="1"/>
</dbReference>
<reference evidence="5" key="1">
    <citation type="submission" date="2020-08" db="EMBL/GenBank/DDBJ databases">
        <title>Genomic Encyclopedia of Type Strains, Phase IV (KMG-IV): sequencing the most valuable type-strain genomes for metagenomic binning, comparative biology and taxonomic classification.</title>
        <authorList>
            <person name="Goeker M."/>
        </authorList>
    </citation>
    <scope>NUCLEOTIDE SEQUENCE [LARGE SCALE GENOMIC DNA]</scope>
    <source>
        <strain evidence="5">DSM 105720</strain>
    </source>
</reference>
<dbReference type="Proteomes" id="UP000560658">
    <property type="component" value="Unassembled WGS sequence"/>
</dbReference>
<keyword evidence="3" id="KW-0411">Iron-sulfur</keyword>
<dbReference type="InterPro" id="IPR017896">
    <property type="entry name" value="4Fe4S_Fe-S-bd"/>
</dbReference>
<dbReference type="PROSITE" id="PS51379">
    <property type="entry name" value="4FE4S_FER_2"/>
    <property type="match status" value="2"/>
</dbReference>
<dbReference type="PROSITE" id="PS00198">
    <property type="entry name" value="4FE4S_FER_1"/>
    <property type="match status" value="1"/>
</dbReference>
<protein>
    <submittedName>
        <fullName evidence="5">Ferredoxin</fullName>
    </submittedName>
</protein>
<name>A0A840D1W3_9BACE</name>
<dbReference type="GO" id="GO:0051536">
    <property type="term" value="F:iron-sulfur cluster binding"/>
    <property type="evidence" value="ECO:0007669"/>
    <property type="project" value="UniProtKB-KW"/>
</dbReference>
<comment type="caution">
    <text evidence="5">The sequence shown here is derived from an EMBL/GenBank/DDBJ whole genome shotgun (WGS) entry which is preliminary data.</text>
</comment>
<dbReference type="EMBL" id="JACIER010000004">
    <property type="protein sequence ID" value="MBB4043574.1"/>
    <property type="molecule type" value="Genomic_DNA"/>
</dbReference>
<evidence type="ECO:0000313" key="6">
    <source>
        <dbReference type="Proteomes" id="UP000560658"/>
    </source>
</evidence>
<feature type="domain" description="4Fe-4S ferredoxin-type" evidence="4">
    <location>
        <begin position="221"/>
        <end position="253"/>
    </location>
</feature>
<evidence type="ECO:0000256" key="2">
    <source>
        <dbReference type="ARBA" id="ARBA00023004"/>
    </source>
</evidence>
<dbReference type="PANTHER" id="PTHR40447:SF1">
    <property type="entry name" value="ANAEROBIC SULFITE REDUCTASE SUBUNIT A"/>
    <property type="match status" value="1"/>
</dbReference>
<dbReference type="GO" id="GO:0046872">
    <property type="term" value="F:metal ion binding"/>
    <property type="evidence" value="ECO:0007669"/>
    <property type="project" value="UniProtKB-KW"/>
</dbReference>